<organism evidence="5">
    <name type="scientific">Cyberlindnera fabianii</name>
    <name type="common">Yeast</name>
    <name type="synonym">Hansenula fabianii</name>
    <dbReference type="NCBI Taxonomy" id="36022"/>
    <lineage>
        <taxon>Eukaryota</taxon>
        <taxon>Fungi</taxon>
        <taxon>Dikarya</taxon>
        <taxon>Ascomycota</taxon>
        <taxon>Saccharomycotina</taxon>
        <taxon>Saccharomycetes</taxon>
        <taxon>Phaffomycetales</taxon>
        <taxon>Phaffomycetaceae</taxon>
        <taxon>Cyberlindnera</taxon>
    </lineage>
</organism>
<dbReference type="Gene3D" id="3.40.50.720">
    <property type="entry name" value="NAD(P)-binding Rossmann-like Domain"/>
    <property type="match status" value="1"/>
</dbReference>
<comment type="similarity">
    <text evidence="1">Belongs to the short-chain dehydrogenases/reductases (SDR) family.</text>
</comment>
<sequence length="319" mass="35657">MVSLNLDTLLHPLVCGSALIFTLYASPVWLATRIALLTYLVGGIYLLNKKYKSRGIWEGIGEKDIAVITGGSNGLGLELVKLLTQRHVRCVVVDREDISDKDVSRDVVFHKCDLSDAKLVLNTINQIKSQMGQPTILINNAAMRHFETLQELTYDQIKTVMTVNTLTPVMFMKELLTSPSRLYTVNISSILGLASPANLTLYSATKASLISLHDSVSHEMSHDNSKRFLLVTPGQLDTRMFKDVKPPKQFLAPVVNAKTLAEQIVRCIEQGERGTLHGPMYTYFMPILKLLPYSVCEFCRWFSEMDNSVSQGKVMGKDE</sequence>
<dbReference type="InterPro" id="IPR002347">
    <property type="entry name" value="SDR_fam"/>
</dbReference>
<gene>
    <name evidence="5" type="ORF">CYFA0S_25e00892g</name>
</gene>
<keyword evidence="4" id="KW-0812">Transmembrane</keyword>
<dbReference type="GO" id="GO:0016616">
    <property type="term" value="F:oxidoreductase activity, acting on the CH-OH group of donors, NAD or NADP as acceptor"/>
    <property type="evidence" value="ECO:0007669"/>
    <property type="project" value="TreeGrafter"/>
</dbReference>
<dbReference type="InterPro" id="IPR036291">
    <property type="entry name" value="NAD(P)-bd_dom_sf"/>
</dbReference>
<dbReference type="PRINTS" id="PR00081">
    <property type="entry name" value="GDHRDH"/>
</dbReference>
<evidence type="ECO:0000256" key="3">
    <source>
        <dbReference type="ARBA" id="ARBA00023002"/>
    </source>
</evidence>
<reference evidence="5" key="1">
    <citation type="journal article" date="2014" name="Genome Announc.">
        <title>Genome sequence of the yeast Cyberlindnera fabianii (Hansenula fabianii).</title>
        <authorList>
            <person name="Freel K.C."/>
            <person name="Sarilar V."/>
            <person name="Neuveglise C."/>
            <person name="Devillers H."/>
            <person name="Friedrich A."/>
            <person name="Schacherer J."/>
        </authorList>
    </citation>
    <scope>NUCLEOTIDE SEQUENCE</scope>
    <source>
        <strain evidence="5">YJS4271</strain>
    </source>
</reference>
<proteinExistence type="inferred from homology"/>
<evidence type="ECO:0000256" key="2">
    <source>
        <dbReference type="ARBA" id="ARBA00022857"/>
    </source>
</evidence>
<keyword evidence="3" id="KW-0560">Oxidoreductase</keyword>
<dbReference type="Pfam" id="PF00106">
    <property type="entry name" value="adh_short"/>
    <property type="match status" value="1"/>
</dbReference>
<dbReference type="PROSITE" id="PS00061">
    <property type="entry name" value="ADH_SHORT"/>
    <property type="match status" value="1"/>
</dbReference>
<feature type="transmembrane region" description="Helical" evidence="4">
    <location>
        <begin position="28"/>
        <end position="47"/>
    </location>
</feature>
<dbReference type="VEuPathDB" id="FungiDB:BON22_3898"/>
<dbReference type="AlphaFoldDB" id="A0A061BFM0"/>
<dbReference type="InterPro" id="IPR020904">
    <property type="entry name" value="Sc_DH/Rdtase_CS"/>
</dbReference>
<protein>
    <submittedName>
        <fullName evidence="5">CYFA0S25e00892g1_1</fullName>
    </submittedName>
</protein>
<dbReference type="SUPFAM" id="SSF51735">
    <property type="entry name" value="NAD(P)-binding Rossmann-fold domains"/>
    <property type="match status" value="1"/>
</dbReference>
<dbReference type="PANTHER" id="PTHR24322:SF736">
    <property type="entry name" value="RETINOL DEHYDROGENASE 10"/>
    <property type="match status" value="1"/>
</dbReference>
<dbReference type="OrthoDB" id="5840532at2759"/>
<evidence type="ECO:0000256" key="4">
    <source>
        <dbReference type="SAM" id="Phobius"/>
    </source>
</evidence>
<dbReference type="EMBL" id="LK052910">
    <property type="protein sequence ID" value="CDR46682.1"/>
    <property type="molecule type" value="Genomic_DNA"/>
</dbReference>
<keyword evidence="4" id="KW-1133">Transmembrane helix</keyword>
<dbReference type="PhylomeDB" id="A0A061BFM0"/>
<evidence type="ECO:0000256" key="1">
    <source>
        <dbReference type="ARBA" id="ARBA00006484"/>
    </source>
</evidence>
<accession>A0A061BFM0</accession>
<keyword evidence="4" id="KW-0472">Membrane</keyword>
<dbReference type="PANTHER" id="PTHR24322">
    <property type="entry name" value="PKSB"/>
    <property type="match status" value="1"/>
</dbReference>
<keyword evidence="2" id="KW-0521">NADP</keyword>
<name>A0A061BFM0_CYBFA</name>
<evidence type="ECO:0000313" key="5">
    <source>
        <dbReference type="EMBL" id="CDR46682.1"/>
    </source>
</evidence>